<organism evidence="2 3">
    <name type="scientific">Helianthus annuus</name>
    <name type="common">Common sunflower</name>
    <dbReference type="NCBI Taxonomy" id="4232"/>
    <lineage>
        <taxon>Eukaryota</taxon>
        <taxon>Viridiplantae</taxon>
        <taxon>Streptophyta</taxon>
        <taxon>Embryophyta</taxon>
        <taxon>Tracheophyta</taxon>
        <taxon>Spermatophyta</taxon>
        <taxon>Magnoliopsida</taxon>
        <taxon>eudicotyledons</taxon>
        <taxon>Gunneridae</taxon>
        <taxon>Pentapetalae</taxon>
        <taxon>asterids</taxon>
        <taxon>campanulids</taxon>
        <taxon>Asterales</taxon>
        <taxon>Asteraceae</taxon>
        <taxon>Asteroideae</taxon>
        <taxon>Heliantheae alliance</taxon>
        <taxon>Heliantheae</taxon>
        <taxon>Helianthus</taxon>
    </lineage>
</organism>
<name>A0A251VS45_HELAN</name>
<dbReference type="Gramene" id="mRNA:HanXRQr2_Chr06g0263461">
    <property type="protein sequence ID" value="mRNA:HanXRQr2_Chr06g0263461"/>
    <property type="gene ID" value="HanXRQr2_Chr06g0263461"/>
</dbReference>
<sequence length="128" mass="14679">MSFRNVLKTPSMHNVQHLKHQETQIIYPSTKSSSAIHFSQFFTRIAISAVYFGSHGSTFQFLSLSQVTTHTSHKTIRPSLSGDSRKPCQISHQIRFMTRSVRIPPHVPLRLVTLLQSRLLLHSRDLLM</sequence>
<protein>
    <submittedName>
        <fullName evidence="2">Uncharacterized protein</fullName>
    </submittedName>
</protein>
<dbReference type="EMBL" id="MNCJ02000321">
    <property type="protein sequence ID" value="KAF5802774.1"/>
    <property type="molecule type" value="Genomic_DNA"/>
</dbReference>
<reference evidence="1 3" key="1">
    <citation type="journal article" date="2017" name="Nature">
        <title>The sunflower genome provides insights into oil metabolism, flowering and Asterid evolution.</title>
        <authorList>
            <person name="Badouin H."/>
            <person name="Gouzy J."/>
            <person name="Grassa C.J."/>
            <person name="Murat F."/>
            <person name="Staton S.E."/>
            <person name="Cottret L."/>
            <person name="Lelandais-Briere C."/>
            <person name="Owens G.L."/>
            <person name="Carrere S."/>
            <person name="Mayjonade B."/>
            <person name="Legrand L."/>
            <person name="Gill N."/>
            <person name="Kane N.C."/>
            <person name="Bowers J.E."/>
            <person name="Hubner S."/>
            <person name="Bellec A."/>
            <person name="Berard A."/>
            <person name="Berges H."/>
            <person name="Blanchet N."/>
            <person name="Boniface M.C."/>
            <person name="Brunel D."/>
            <person name="Catrice O."/>
            <person name="Chaidir N."/>
            <person name="Claudel C."/>
            <person name="Donnadieu C."/>
            <person name="Faraut T."/>
            <person name="Fievet G."/>
            <person name="Helmstetter N."/>
            <person name="King M."/>
            <person name="Knapp S.J."/>
            <person name="Lai Z."/>
            <person name="Le Paslier M.C."/>
            <person name="Lippi Y."/>
            <person name="Lorenzon L."/>
            <person name="Mandel J.R."/>
            <person name="Marage G."/>
            <person name="Marchand G."/>
            <person name="Marquand E."/>
            <person name="Bret-Mestries E."/>
            <person name="Morien E."/>
            <person name="Nambeesan S."/>
            <person name="Nguyen T."/>
            <person name="Pegot-Espagnet P."/>
            <person name="Pouilly N."/>
            <person name="Raftis F."/>
            <person name="Sallet E."/>
            <person name="Schiex T."/>
            <person name="Thomas J."/>
            <person name="Vandecasteele C."/>
            <person name="Vares D."/>
            <person name="Vear F."/>
            <person name="Vautrin S."/>
            <person name="Crespi M."/>
            <person name="Mangin B."/>
            <person name="Burke J.M."/>
            <person name="Salse J."/>
            <person name="Munos S."/>
            <person name="Vincourt P."/>
            <person name="Rieseberg L.H."/>
            <person name="Langlade N.B."/>
        </authorList>
    </citation>
    <scope>NUCLEOTIDE SEQUENCE [LARGE SCALE GENOMIC DNA]</scope>
    <source>
        <strain evidence="3">cv. SF193</strain>
        <tissue evidence="1">Leaves</tissue>
    </source>
</reference>
<evidence type="ECO:0000313" key="1">
    <source>
        <dbReference type="EMBL" id="KAF5802774.1"/>
    </source>
</evidence>
<dbReference type="InParanoid" id="A0A251VS45"/>
<gene>
    <name evidence="2" type="ORF">HannXRQ_Chr01g0026781</name>
    <name evidence="1" type="ORF">HanXRQr2_Chr06g0263461</name>
</gene>
<keyword evidence="3" id="KW-1185">Reference proteome</keyword>
<proteinExistence type="predicted"/>
<reference evidence="2" key="2">
    <citation type="submission" date="2017-02" db="EMBL/GenBank/DDBJ databases">
        <title>Sunflower complete genome.</title>
        <authorList>
            <person name="Langlade N."/>
            <person name="Munos S."/>
        </authorList>
    </citation>
    <scope>NUCLEOTIDE SEQUENCE [LARGE SCALE GENOMIC DNA]</scope>
    <source>
        <tissue evidence="2">Leaves</tissue>
    </source>
</reference>
<evidence type="ECO:0000313" key="2">
    <source>
        <dbReference type="EMBL" id="OTG38169.1"/>
    </source>
</evidence>
<dbReference type="AlphaFoldDB" id="A0A251VS45"/>
<dbReference type="EMBL" id="CM007890">
    <property type="protein sequence ID" value="OTG38169.1"/>
    <property type="molecule type" value="Genomic_DNA"/>
</dbReference>
<reference evidence="1" key="3">
    <citation type="submission" date="2020-06" db="EMBL/GenBank/DDBJ databases">
        <title>Helianthus annuus Genome sequencing and assembly Release 2.</title>
        <authorList>
            <person name="Gouzy J."/>
            <person name="Langlade N."/>
            <person name="Munos S."/>
        </authorList>
    </citation>
    <scope>NUCLEOTIDE SEQUENCE</scope>
    <source>
        <tissue evidence="1">Leaves</tissue>
    </source>
</reference>
<evidence type="ECO:0000313" key="3">
    <source>
        <dbReference type="Proteomes" id="UP000215914"/>
    </source>
</evidence>
<accession>A0A251VS45</accession>
<dbReference type="Proteomes" id="UP000215914">
    <property type="component" value="Chromosome 1"/>
</dbReference>